<keyword evidence="3" id="KW-1185">Reference proteome</keyword>
<evidence type="ECO:0008006" key="4">
    <source>
        <dbReference type="Google" id="ProtNLM"/>
    </source>
</evidence>
<evidence type="ECO:0000313" key="2">
    <source>
        <dbReference type="EMBL" id="KAK1746697.1"/>
    </source>
</evidence>
<sequence>MPSWDTTRTTASGPGTISGWSVCSNLASGTGAAVGKDGGAAAAGGAGGTGKEGSDALLNSAASPGDGDSLYRAGVENFGRANGASSTFSLPSATAAMGGAGGGGEDDISPKSILSKDGKNKKSMPQGTHVQFSRGGGEEGSIPGAKRMAPHLSRSPYDDYYDYPPTRYHHAPPPPSHHHSYYDSPSHHHDAYYADPHYHHPYPPPSHHSRGGGGGGGGGYNARHHYHHGPPPPSSGGGHYYDRHSHDFPPSPSPTHHHRQDELPTGHLRCANFPNPHGWTKEEDTALITIMKGTKKNPQSWSPIGHQLGRSPTIVVSDGPAS</sequence>
<comment type="caution">
    <text evidence="2">The sequence shown here is derived from an EMBL/GenBank/DDBJ whole genome shotgun (WGS) entry which is preliminary data.</text>
</comment>
<reference evidence="2" key="1">
    <citation type="submission" date="2023-06" db="EMBL/GenBank/DDBJ databases">
        <title>Survivors Of The Sea: Transcriptome response of Skeletonema marinoi to long-term dormancy.</title>
        <authorList>
            <person name="Pinder M.I.M."/>
            <person name="Kourtchenko O."/>
            <person name="Robertson E.K."/>
            <person name="Larsson T."/>
            <person name="Maumus F."/>
            <person name="Osuna-Cruz C.M."/>
            <person name="Vancaester E."/>
            <person name="Stenow R."/>
            <person name="Vandepoele K."/>
            <person name="Ploug H."/>
            <person name="Bruchert V."/>
            <person name="Godhe A."/>
            <person name="Topel M."/>
        </authorList>
    </citation>
    <scope>NUCLEOTIDE SEQUENCE</scope>
    <source>
        <strain evidence="2">R05AC</strain>
    </source>
</reference>
<feature type="compositionally biased region" description="Basic and acidic residues" evidence="1">
    <location>
        <begin position="185"/>
        <end position="198"/>
    </location>
</feature>
<dbReference type="EMBL" id="JATAAI010000003">
    <property type="protein sequence ID" value="KAK1746697.1"/>
    <property type="molecule type" value="Genomic_DNA"/>
</dbReference>
<name>A0AAD9DGU6_9STRA</name>
<feature type="compositionally biased region" description="Gly residues" evidence="1">
    <location>
        <begin position="36"/>
        <end position="51"/>
    </location>
</feature>
<dbReference type="AlphaFoldDB" id="A0AAD9DGU6"/>
<dbReference type="Proteomes" id="UP001224775">
    <property type="component" value="Unassembled WGS sequence"/>
</dbReference>
<feature type="region of interest" description="Disordered" evidence="1">
    <location>
        <begin position="97"/>
        <end position="269"/>
    </location>
</feature>
<proteinExistence type="predicted"/>
<evidence type="ECO:0000256" key="1">
    <source>
        <dbReference type="SAM" id="MobiDB-lite"/>
    </source>
</evidence>
<accession>A0AAD9DGU6</accession>
<feature type="region of interest" description="Disordered" evidence="1">
    <location>
        <begin position="295"/>
        <end position="322"/>
    </location>
</feature>
<organism evidence="2 3">
    <name type="scientific">Skeletonema marinoi</name>
    <dbReference type="NCBI Taxonomy" id="267567"/>
    <lineage>
        <taxon>Eukaryota</taxon>
        <taxon>Sar</taxon>
        <taxon>Stramenopiles</taxon>
        <taxon>Ochrophyta</taxon>
        <taxon>Bacillariophyta</taxon>
        <taxon>Coscinodiscophyceae</taxon>
        <taxon>Thalassiosirophycidae</taxon>
        <taxon>Thalassiosirales</taxon>
        <taxon>Skeletonemataceae</taxon>
        <taxon>Skeletonema</taxon>
        <taxon>Skeletonema marinoi-dohrnii complex</taxon>
    </lineage>
</organism>
<feature type="region of interest" description="Disordered" evidence="1">
    <location>
        <begin position="34"/>
        <end position="61"/>
    </location>
</feature>
<protein>
    <recommendedName>
        <fullName evidence="4">Myb-like domain-containing protein</fullName>
    </recommendedName>
</protein>
<gene>
    <name evidence="2" type="ORF">QTG54_002041</name>
</gene>
<feature type="compositionally biased region" description="Gly residues" evidence="1">
    <location>
        <begin position="211"/>
        <end position="220"/>
    </location>
</feature>
<evidence type="ECO:0000313" key="3">
    <source>
        <dbReference type="Proteomes" id="UP001224775"/>
    </source>
</evidence>